<proteinExistence type="predicted"/>
<dbReference type="RefSeq" id="WP_115588062.1">
    <property type="nucleotide sequence ID" value="NZ_CP032099.1"/>
</dbReference>
<evidence type="ECO:0008006" key="5">
    <source>
        <dbReference type="Google" id="ProtNLM"/>
    </source>
</evidence>
<evidence type="ECO:0000313" key="1">
    <source>
        <dbReference type="EMBL" id="AXX85720.1"/>
    </source>
</evidence>
<dbReference type="AlphaFoldDB" id="A0AAD0WPP0"/>
<dbReference type="Proteomes" id="UP000262029">
    <property type="component" value="Chromosome"/>
</dbReference>
<protein>
    <recommendedName>
        <fullName evidence="5">TnsE C-terminal domain-containing protein</fullName>
    </recommendedName>
</protein>
<organism evidence="1 3">
    <name type="scientific">Aliarcobacter skirrowii CCUG 10374</name>
    <dbReference type="NCBI Taxonomy" id="1032239"/>
    <lineage>
        <taxon>Bacteria</taxon>
        <taxon>Pseudomonadati</taxon>
        <taxon>Campylobacterota</taxon>
        <taxon>Epsilonproteobacteria</taxon>
        <taxon>Campylobacterales</taxon>
        <taxon>Arcobacteraceae</taxon>
        <taxon>Aliarcobacter</taxon>
    </lineage>
</organism>
<name>A0AAD0WPP0_9BACT</name>
<accession>A0AAD0WPP0</accession>
<evidence type="ECO:0000313" key="2">
    <source>
        <dbReference type="EMBL" id="RXI25109.1"/>
    </source>
</evidence>
<dbReference type="GeneID" id="61751694"/>
<evidence type="ECO:0000313" key="3">
    <source>
        <dbReference type="Proteomes" id="UP000262029"/>
    </source>
</evidence>
<dbReference type="EMBL" id="CP032099">
    <property type="protein sequence ID" value="AXX85720.1"/>
    <property type="molecule type" value="Genomic_DNA"/>
</dbReference>
<dbReference type="EMBL" id="NXIC01000007">
    <property type="protein sequence ID" value="RXI25109.1"/>
    <property type="molecule type" value="Genomic_DNA"/>
</dbReference>
<gene>
    <name evidence="1" type="ORF">ASKIR_1953</name>
    <name evidence="2" type="ORF">CP959_09130</name>
</gene>
<keyword evidence="4" id="KW-1185">Reference proteome</keyword>
<dbReference type="Proteomes" id="UP000290580">
    <property type="component" value="Unassembled WGS sequence"/>
</dbReference>
<reference evidence="2 4" key="1">
    <citation type="submission" date="2017-09" db="EMBL/GenBank/DDBJ databases">
        <title>Genomics of the genus Arcobacter.</title>
        <authorList>
            <person name="Perez-Cataluna A."/>
            <person name="Figueras M.J."/>
            <person name="Salas-Masso N."/>
        </authorList>
    </citation>
    <scope>NUCLEOTIDE SEQUENCE [LARGE SCALE GENOMIC DNA]</scope>
    <source>
        <strain evidence="2 4">LMG 6621</strain>
    </source>
</reference>
<sequence length="565" mass="66832">MSTRKSIIPEFMKNNPDDTFQFIFPLKIVLDEDKYGNSNYEVVVKNITKKEVFKYPVSPELFFTHYQFLEYYENGKKVDRKNSIEEKSFIIDSKTINENNLKKLKDLLNEDAIGILLGWNKKYLKTAENINCYLVEIDGVNLIIPHFAIGIYYYFRSSALKEAVLDSTLKELYILCDDNPKDAKIVLPKYKTDEDAAIIHRFACQKSAIKEFDNVSSYIHNYLKYMQEKNLDEDIYKMHLKFNFPTKEQFKIDTRSSIIKNKVTNEIYYFIHEIINDYSSIGFEKLTKYIQKNKITLNIDDIDNLPVIEREVPDETTEILQIAHASKKYTQTSNQKNRKKSCGSLKDIQVDEKESSLEVIENLLKIYKDQESDEIIDLSLTQSSSKGNSNIRKVVISSEFVKDTSYNPLNEIDNFVVFRQYIRYLVQRKDIKDLYISEEKELQQFTLDVEDGKKQINPKCKINKRARKYITVTFQYDNYFFGLLELENKPSSASSTWVLTSNRQIQDSDFNKFINLYCKYNMNPLEIKQRYSNSNPTFDRKYHERNEDLEDKQLAMWYFNLLKKI</sequence>
<reference evidence="1 3" key="2">
    <citation type="submission" date="2018-08" db="EMBL/GenBank/DDBJ databases">
        <title>Complete genome of the Arcobacter skirrowii type strain LMG 6621.</title>
        <authorList>
            <person name="Miller W.G."/>
            <person name="Yee E."/>
            <person name="Bono J.L."/>
        </authorList>
    </citation>
    <scope>NUCLEOTIDE SEQUENCE [LARGE SCALE GENOMIC DNA]</scope>
    <source>
        <strain evidence="1 3">CCUG 10374</strain>
    </source>
</reference>
<evidence type="ECO:0000313" key="4">
    <source>
        <dbReference type="Proteomes" id="UP000290580"/>
    </source>
</evidence>